<keyword evidence="15" id="KW-0418">Kinase</keyword>
<evidence type="ECO:0000256" key="12">
    <source>
        <dbReference type="ARBA" id="ARBA00022729"/>
    </source>
</evidence>
<evidence type="ECO:0000256" key="26">
    <source>
        <dbReference type="SAM" id="SignalP"/>
    </source>
</evidence>
<dbReference type="EC" id="2.7.11.1" evidence="5"/>
<dbReference type="SUPFAM" id="SSF52047">
    <property type="entry name" value="RNI-like"/>
    <property type="match status" value="1"/>
</dbReference>
<evidence type="ECO:0000256" key="23">
    <source>
        <dbReference type="ARBA" id="ARBA00054320"/>
    </source>
</evidence>
<keyword evidence="11" id="KW-0812">Transmembrane</keyword>
<evidence type="ECO:0000256" key="3">
    <source>
        <dbReference type="ARBA" id="ARBA00004479"/>
    </source>
</evidence>
<comment type="catalytic activity">
    <reaction evidence="21">
        <text>L-threonyl-[protein] + ATP = O-phospho-L-threonyl-[protein] + ADP + H(+)</text>
        <dbReference type="Rhea" id="RHEA:46608"/>
        <dbReference type="Rhea" id="RHEA-COMP:11060"/>
        <dbReference type="Rhea" id="RHEA-COMP:11605"/>
        <dbReference type="ChEBI" id="CHEBI:15378"/>
        <dbReference type="ChEBI" id="CHEBI:30013"/>
        <dbReference type="ChEBI" id="CHEBI:30616"/>
        <dbReference type="ChEBI" id="CHEBI:61977"/>
        <dbReference type="ChEBI" id="CHEBI:456216"/>
        <dbReference type="EC" id="2.7.11.1"/>
    </reaction>
</comment>
<evidence type="ECO:0000313" key="29">
    <source>
        <dbReference type="Proteomes" id="UP001497457"/>
    </source>
</evidence>
<evidence type="ECO:0000256" key="15">
    <source>
        <dbReference type="ARBA" id="ARBA00022777"/>
    </source>
</evidence>
<dbReference type="FunFam" id="3.80.10.10:FF:000041">
    <property type="entry name" value="LRR receptor-like serine/threonine-protein kinase ERECTA"/>
    <property type="match status" value="1"/>
</dbReference>
<evidence type="ECO:0000313" key="28">
    <source>
        <dbReference type="EMBL" id="CAL4980549.1"/>
    </source>
</evidence>
<feature type="signal peptide" evidence="26">
    <location>
        <begin position="1"/>
        <end position="20"/>
    </location>
</feature>
<evidence type="ECO:0000256" key="16">
    <source>
        <dbReference type="ARBA" id="ARBA00022840"/>
    </source>
</evidence>
<keyword evidence="19" id="KW-0675">Receptor</keyword>
<name>A0ABC9AKP6_9POAL</name>
<evidence type="ECO:0000256" key="17">
    <source>
        <dbReference type="ARBA" id="ARBA00022989"/>
    </source>
</evidence>
<keyword evidence="20" id="KW-0325">Glycoprotein</keyword>
<comment type="similarity">
    <text evidence="4">Belongs to the protein kinase superfamily. Ser/Thr protein kinase family.</text>
</comment>
<keyword evidence="7" id="KW-0723">Serine/threonine-protein kinase</keyword>
<dbReference type="Gene3D" id="3.80.10.10">
    <property type="entry name" value="Ribonuclease Inhibitor"/>
    <property type="match status" value="4"/>
</dbReference>
<proteinExistence type="inferred from homology"/>
<evidence type="ECO:0000256" key="18">
    <source>
        <dbReference type="ARBA" id="ARBA00023136"/>
    </source>
</evidence>
<keyword evidence="6" id="KW-1003">Cell membrane</keyword>
<reference evidence="29" key="1">
    <citation type="submission" date="2024-06" db="EMBL/GenBank/DDBJ databases">
        <authorList>
            <person name="Ryan C."/>
        </authorList>
    </citation>
    <scope>NUCLEOTIDE SEQUENCE [LARGE SCALE GENOMIC DNA]</scope>
</reference>
<accession>A0ABC9AKP6</accession>
<evidence type="ECO:0000256" key="24">
    <source>
        <dbReference type="ARBA" id="ARBA00056628"/>
    </source>
</evidence>
<dbReference type="GO" id="GO:0005789">
    <property type="term" value="C:endoplasmic reticulum membrane"/>
    <property type="evidence" value="ECO:0007669"/>
    <property type="project" value="UniProtKB-SubCell"/>
</dbReference>
<feature type="domain" description="Protein kinase" evidence="27">
    <location>
        <begin position="696"/>
        <end position="1008"/>
    </location>
</feature>
<evidence type="ECO:0000256" key="4">
    <source>
        <dbReference type="ARBA" id="ARBA00008684"/>
    </source>
</evidence>
<keyword evidence="29" id="KW-1185">Reference proteome</keyword>
<dbReference type="FunFam" id="3.30.200.20:FF:000432">
    <property type="entry name" value="LRR receptor-like serine/threonine-protein kinase EFR"/>
    <property type="match status" value="1"/>
</dbReference>
<keyword evidence="12 26" id="KW-0732">Signal</keyword>
<dbReference type="GO" id="GO:0005524">
    <property type="term" value="F:ATP binding"/>
    <property type="evidence" value="ECO:0007669"/>
    <property type="project" value="UniProtKB-KW"/>
</dbReference>
<dbReference type="Pfam" id="PF07714">
    <property type="entry name" value="PK_Tyr_Ser-Thr"/>
    <property type="match status" value="1"/>
</dbReference>
<comment type="function">
    <text evidence="23">Receptor kinase that detects X.oryzae pv. oryzae protein Ax21 to promote innate immunity. Following X.oryzae pv. oryzae protein Ax21 detection, undergoes cleavage, releasing the processed protein kinase Xa21 chain.</text>
</comment>
<keyword evidence="13" id="KW-0677">Repeat</keyword>
<evidence type="ECO:0000256" key="8">
    <source>
        <dbReference type="ARBA" id="ARBA00022553"/>
    </source>
</evidence>
<reference evidence="28 29" key="2">
    <citation type="submission" date="2024-10" db="EMBL/GenBank/DDBJ databases">
        <authorList>
            <person name="Ryan C."/>
        </authorList>
    </citation>
    <scope>NUCLEOTIDE SEQUENCE [LARGE SCALE GENOMIC DNA]</scope>
</reference>
<gene>
    <name evidence="28" type="ORF">URODEC1_LOCUS55711</name>
</gene>
<evidence type="ECO:0000256" key="2">
    <source>
        <dbReference type="ARBA" id="ARBA00004389"/>
    </source>
</evidence>
<keyword evidence="17" id="KW-1133">Transmembrane helix</keyword>
<comment type="subcellular location">
    <subcellularLocation>
        <location evidence="1">Cell membrane</location>
        <topology evidence="1">Single-pass membrane protein</topology>
    </subcellularLocation>
    <subcellularLocation>
        <location evidence="2">Endoplasmic reticulum membrane</location>
        <topology evidence="2">Single-pass membrane protein</topology>
    </subcellularLocation>
    <subcellularLocation>
        <location evidence="3">Membrane</location>
        <topology evidence="3">Single-pass type I membrane protein</topology>
    </subcellularLocation>
</comment>
<evidence type="ECO:0000256" key="19">
    <source>
        <dbReference type="ARBA" id="ARBA00023170"/>
    </source>
</evidence>
<evidence type="ECO:0000256" key="22">
    <source>
        <dbReference type="ARBA" id="ARBA00048679"/>
    </source>
</evidence>
<keyword evidence="16" id="KW-0067">ATP-binding</keyword>
<dbReference type="PANTHER" id="PTHR48005">
    <property type="entry name" value="LEUCINE RICH REPEAT KINASE 2"/>
    <property type="match status" value="1"/>
</dbReference>
<dbReference type="FunFam" id="1.10.510.10:FF:000358">
    <property type="entry name" value="Putative leucine-rich repeat receptor-like serine/threonine-protein kinase"/>
    <property type="match status" value="1"/>
</dbReference>
<dbReference type="PROSITE" id="PS50011">
    <property type="entry name" value="PROTEIN_KINASE_DOM"/>
    <property type="match status" value="1"/>
</dbReference>
<dbReference type="InterPro" id="IPR000719">
    <property type="entry name" value="Prot_kinase_dom"/>
</dbReference>
<dbReference type="Gene3D" id="1.10.510.10">
    <property type="entry name" value="Transferase(Phosphotransferase) domain 1"/>
    <property type="match status" value="1"/>
</dbReference>
<evidence type="ECO:0000256" key="25">
    <source>
        <dbReference type="ARBA" id="ARBA00072040"/>
    </source>
</evidence>
<dbReference type="Proteomes" id="UP001497457">
    <property type="component" value="Chromosome 21rd"/>
</dbReference>
<evidence type="ECO:0000256" key="9">
    <source>
        <dbReference type="ARBA" id="ARBA00022614"/>
    </source>
</evidence>
<dbReference type="Pfam" id="PF13855">
    <property type="entry name" value="LRR_8"/>
    <property type="match status" value="2"/>
</dbReference>
<evidence type="ECO:0000256" key="10">
    <source>
        <dbReference type="ARBA" id="ARBA00022679"/>
    </source>
</evidence>
<evidence type="ECO:0000256" key="11">
    <source>
        <dbReference type="ARBA" id="ARBA00022692"/>
    </source>
</evidence>
<dbReference type="InterPro" id="IPR032675">
    <property type="entry name" value="LRR_dom_sf"/>
</dbReference>
<evidence type="ECO:0000256" key="7">
    <source>
        <dbReference type="ARBA" id="ARBA00022527"/>
    </source>
</evidence>
<dbReference type="InterPro" id="IPR011009">
    <property type="entry name" value="Kinase-like_dom_sf"/>
</dbReference>
<sequence length="1011" mass="109654">MKSAATGRFVLVFLACSVHSITCSITPGNETDRLSLLEFKKAISLDPQQALASWNDSTHFCNWEGVMCRTKGLRRVTSLALRNRGLVGHISPSLGNLTFLKHLFLDTNQFTGQIPASLVQSHRRLRGFVLSNNTLHGVIPSFANCSSLKGLCLNHNNLVGEFPDLPLGLKALELESNNLSGTIPSSLANITTLELLDFSLNNIEGNLPDEFSKFPVLQFLIASENQLAGRFPHAILNISALGSVFLTMNHLSGEVPPDLGSSLPNLHDLGIGNNLFHGHIPSSLANASHLNRVDMGSNNFTGAVPTSFGKLHKLWWLNLEMNKLEGWEFIYSLGNCTKLQALSLYGNWLQGHVPAALGNLSVEMKALYLGSNQISGGFPSGIANLHNLNKLSLYANKIKGDVPEWLGALKSLQLIALSNNNFTGFIPSSLSNLSQLIFLYLDSNKFEGHLPASMGSLQNLQVCSISNNLLYGGVPKDMFGIPTIMTIDLSVNNLHGKLPHEVGNAKQLILLLLSSNKLFGGIPDNIGNCDMLENLELDHNSFGGSIPVTLGNTSGLTNLNLSHNNLTGSLPISLGKLQFLEQLDVSFNNLNGEVPTKGIFSNATALHIGGNLELCGGVLELHLPACSVKSLNSSMHKQSIAKVVVPLASIVSLALVISLVALWRGKHVRKYISLPSFGRSFPKVSYNDLARATGGFSTSNLIAKGRYSSVYQGKLFQDRLMIAVKVFSLETKGTQKSFITECNALRNARHRNLVPILTACSSIDSKGNDFKALVYEFMPRGDLHVLLHSTPSDGGTSAPSRITLVQRLCIVVDVANALEYLHHNNQAGTIVHCDLKPNNILLDESMTARVGDFGLARFSKVDSAAPSFTHLSTSSLAIKGTVGYVAPEYATGGDVSSAGDVYSFGIVLLEIILRKRPTDDMFRDGLDIARYVGLNFPNRILHVVDPDLLEEHHVSSSQQTSVAVKEKKMECLLAVLNVGLCCAKPSPNERMDMREVAARLHRIKESYLSGN</sequence>
<evidence type="ECO:0000256" key="5">
    <source>
        <dbReference type="ARBA" id="ARBA00012513"/>
    </source>
</evidence>
<keyword evidence="18" id="KW-0472">Membrane</keyword>
<keyword evidence="9" id="KW-0433">Leucine-rich repeat</keyword>
<organism evidence="28 29">
    <name type="scientific">Urochloa decumbens</name>
    <dbReference type="NCBI Taxonomy" id="240449"/>
    <lineage>
        <taxon>Eukaryota</taxon>
        <taxon>Viridiplantae</taxon>
        <taxon>Streptophyta</taxon>
        <taxon>Embryophyta</taxon>
        <taxon>Tracheophyta</taxon>
        <taxon>Spermatophyta</taxon>
        <taxon>Magnoliopsida</taxon>
        <taxon>Liliopsida</taxon>
        <taxon>Poales</taxon>
        <taxon>Poaceae</taxon>
        <taxon>PACMAD clade</taxon>
        <taxon>Panicoideae</taxon>
        <taxon>Panicodae</taxon>
        <taxon>Paniceae</taxon>
        <taxon>Melinidinae</taxon>
        <taxon>Urochloa</taxon>
    </lineage>
</organism>
<keyword evidence="10" id="KW-0808">Transferase</keyword>
<dbReference type="Gene3D" id="3.30.200.20">
    <property type="entry name" value="Phosphorylase Kinase, domain 1"/>
    <property type="match status" value="1"/>
</dbReference>
<evidence type="ECO:0000256" key="14">
    <source>
        <dbReference type="ARBA" id="ARBA00022741"/>
    </source>
</evidence>
<dbReference type="AlphaFoldDB" id="A0ABC9AKP6"/>
<dbReference type="Pfam" id="PF08263">
    <property type="entry name" value="LRRNT_2"/>
    <property type="match status" value="1"/>
</dbReference>
<comment type="function">
    <text evidence="24">The processed protein kinase Xa21 chain released by protein cleavage after X.oryzae pv. oryzae protein Ax21 detection translocates into the nucleus where it can bind and regulate WRKY62, a transcription factor. Confers resistance to the bacterial pathogen X.oryzae pv. oryzae (Xoo).</text>
</comment>
<dbReference type="GO" id="GO:0004674">
    <property type="term" value="F:protein serine/threonine kinase activity"/>
    <property type="evidence" value="ECO:0007669"/>
    <property type="project" value="UniProtKB-KW"/>
</dbReference>
<dbReference type="SUPFAM" id="SSF56112">
    <property type="entry name" value="Protein kinase-like (PK-like)"/>
    <property type="match status" value="1"/>
</dbReference>
<dbReference type="GO" id="GO:0005886">
    <property type="term" value="C:plasma membrane"/>
    <property type="evidence" value="ECO:0007669"/>
    <property type="project" value="UniProtKB-SubCell"/>
</dbReference>
<evidence type="ECO:0000256" key="20">
    <source>
        <dbReference type="ARBA" id="ARBA00023180"/>
    </source>
</evidence>
<evidence type="ECO:0000256" key="6">
    <source>
        <dbReference type="ARBA" id="ARBA00022475"/>
    </source>
</evidence>
<dbReference type="InterPro" id="IPR001611">
    <property type="entry name" value="Leu-rich_rpt"/>
</dbReference>
<dbReference type="SUPFAM" id="SSF52058">
    <property type="entry name" value="L domain-like"/>
    <property type="match status" value="2"/>
</dbReference>
<dbReference type="SMART" id="SM00220">
    <property type="entry name" value="S_TKc"/>
    <property type="match status" value="1"/>
</dbReference>
<dbReference type="InterPro" id="IPR051420">
    <property type="entry name" value="Ser_Thr_Kinases_DiverseReg"/>
</dbReference>
<dbReference type="PANTHER" id="PTHR48005:SF88">
    <property type="entry name" value="PROTEIN KINASE DOMAIN-CONTAINING PROTEIN"/>
    <property type="match status" value="1"/>
</dbReference>
<keyword evidence="14" id="KW-0547">Nucleotide-binding</keyword>
<evidence type="ECO:0000256" key="21">
    <source>
        <dbReference type="ARBA" id="ARBA00047899"/>
    </source>
</evidence>
<dbReference type="EMBL" id="OZ075131">
    <property type="protein sequence ID" value="CAL4980549.1"/>
    <property type="molecule type" value="Genomic_DNA"/>
</dbReference>
<comment type="catalytic activity">
    <reaction evidence="22">
        <text>L-seryl-[protein] + ATP = O-phospho-L-seryl-[protein] + ADP + H(+)</text>
        <dbReference type="Rhea" id="RHEA:17989"/>
        <dbReference type="Rhea" id="RHEA-COMP:9863"/>
        <dbReference type="Rhea" id="RHEA-COMP:11604"/>
        <dbReference type="ChEBI" id="CHEBI:15378"/>
        <dbReference type="ChEBI" id="CHEBI:29999"/>
        <dbReference type="ChEBI" id="CHEBI:30616"/>
        <dbReference type="ChEBI" id="CHEBI:83421"/>
        <dbReference type="ChEBI" id="CHEBI:456216"/>
        <dbReference type="EC" id="2.7.11.1"/>
    </reaction>
</comment>
<evidence type="ECO:0000259" key="27">
    <source>
        <dbReference type="PROSITE" id="PS50011"/>
    </source>
</evidence>
<dbReference type="Pfam" id="PF00560">
    <property type="entry name" value="LRR_1"/>
    <property type="match status" value="3"/>
</dbReference>
<dbReference type="PROSITE" id="PS00108">
    <property type="entry name" value="PROTEIN_KINASE_ST"/>
    <property type="match status" value="1"/>
</dbReference>
<dbReference type="InterPro" id="IPR008271">
    <property type="entry name" value="Ser/Thr_kinase_AS"/>
</dbReference>
<keyword evidence="8" id="KW-0597">Phosphoprotein</keyword>
<protein>
    <recommendedName>
        <fullName evidence="25">Receptor kinase-like protein Xa21</fullName>
        <ecNumber evidence="5">2.7.11.1</ecNumber>
    </recommendedName>
</protein>
<evidence type="ECO:0000256" key="1">
    <source>
        <dbReference type="ARBA" id="ARBA00004162"/>
    </source>
</evidence>
<dbReference type="InterPro" id="IPR013210">
    <property type="entry name" value="LRR_N_plant-typ"/>
</dbReference>
<dbReference type="FunFam" id="3.80.10.10:FF:000129">
    <property type="entry name" value="Leucine-rich repeat receptor-like kinase"/>
    <property type="match status" value="1"/>
</dbReference>
<dbReference type="FunFam" id="3.80.10.10:FF:000288">
    <property type="entry name" value="LRR receptor-like serine/threonine-protein kinase EFR"/>
    <property type="match status" value="1"/>
</dbReference>
<evidence type="ECO:0000256" key="13">
    <source>
        <dbReference type="ARBA" id="ARBA00022737"/>
    </source>
</evidence>
<feature type="chain" id="PRO_5044834607" description="Receptor kinase-like protein Xa21" evidence="26">
    <location>
        <begin position="21"/>
        <end position="1011"/>
    </location>
</feature>
<dbReference type="InterPro" id="IPR001245">
    <property type="entry name" value="Ser-Thr/Tyr_kinase_cat_dom"/>
</dbReference>